<evidence type="ECO:0000313" key="2">
    <source>
        <dbReference type="EMBL" id="WOE74426.1"/>
    </source>
</evidence>
<dbReference type="AlphaFoldDB" id="A0AA97F570"/>
<sequence length="288" mass="32106">MFFRDLQNVILEDIISLAAEGVVESRTLDFKRDQIGSNDKAKRDFLKDVAAFANTVGGTLLLGICEKNGAASTTPGIDLDDPDKEILRLTDIIRSGIEPKVPRVDIRWIRREGKNGFLAINVPRSVIAPHCITFQHHGKFYSRANNANYPMDVVEIRNAFLAGNSLPKLMREYRDERLALIASTESPVELEKGVKVTVHIFPEVSFLDKIQVSPSDQNSLIPPIGHRRSVDSRYTIDGYLTVAGGYDLESRPHPAYTLVSSNGIIESVVIERNEKNLSYTQITLSTIL</sequence>
<evidence type="ECO:0000313" key="3">
    <source>
        <dbReference type="Proteomes" id="UP001302429"/>
    </source>
</evidence>
<name>A0AA97F570_9SPHN</name>
<dbReference type="Gene3D" id="3.30.950.30">
    <property type="entry name" value="Schlafen, AAA domain"/>
    <property type="match status" value="1"/>
</dbReference>
<dbReference type="InterPro" id="IPR007421">
    <property type="entry name" value="Schlafen_AlbA_2_dom"/>
</dbReference>
<dbReference type="PANTHER" id="PTHR30595:SF6">
    <property type="entry name" value="SCHLAFEN ALBA-2 DOMAIN-CONTAINING PROTEIN"/>
    <property type="match status" value="1"/>
</dbReference>
<keyword evidence="3" id="KW-1185">Reference proteome</keyword>
<protein>
    <submittedName>
        <fullName evidence="2">ATP-binding protein</fullName>
    </submittedName>
</protein>
<dbReference type="Proteomes" id="UP001302429">
    <property type="component" value="Chromosome"/>
</dbReference>
<proteinExistence type="predicted"/>
<dbReference type="RefSeq" id="WP_317080678.1">
    <property type="nucleotide sequence ID" value="NZ_CP136594.1"/>
</dbReference>
<evidence type="ECO:0000259" key="1">
    <source>
        <dbReference type="Pfam" id="PF04326"/>
    </source>
</evidence>
<dbReference type="Pfam" id="PF04326">
    <property type="entry name" value="SLFN_AlbA_2"/>
    <property type="match status" value="1"/>
</dbReference>
<reference evidence="2 3" key="1">
    <citation type="submission" date="2023-10" db="EMBL/GenBank/DDBJ databases">
        <title>Complete genome sequence of a Sphingomonadaceae bacterium.</title>
        <authorList>
            <person name="Yan C."/>
        </authorList>
    </citation>
    <scope>NUCLEOTIDE SEQUENCE [LARGE SCALE GENOMIC DNA]</scope>
    <source>
        <strain evidence="2 3">SCSIO 66989</strain>
    </source>
</reference>
<accession>A0AA97F570</accession>
<feature type="domain" description="Schlafen AlbA-2" evidence="1">
    <location>
        <begin position="24"/>
        <end position="152"/>
    </location>
</feature>
<dbReference type="GO" id="GO:0005524">
    <property type="term" value="F:ATP binding"/>
    <property type="evidence" value="ECO:0007669"/>
    <property type="project" value="UniProtKB-KW"/>
</dbReference>
<keyword evidence="2" id="KW-0547">Nucleotide-binding</keyword>
<dbReference type="KEGG" id="acoa:RB602_11285"/>
<dbReference type="InterPro" id="IPR038461">
    <property type="entry name" value="Schlafen_AlbA_2_dom_sf"/>
</dbReference>
<keyword evidence="2" id="KW-0067">ATP-binding</keyword>
<gene>
    <name evidence="2" type="ORF">RB602_11285</name>
</gene>
<organism evidence="2 3">
    <name type="scientific">Alterisphingorhabdus coralli</name>
    <dbReference type="NCBI Taxonomy" id="3071408"/>
    <lineage>
        <taxon>Bacteria</taxon>
        <taxon>Pseudomonadati</taxon>
        <taxon>Pseudomonadota</taxon>
        <taxon>Alphaproteobacteria</taxon>
        <taxon>Sphingomonadales</taxon>
        <taxon>Sphingomonadaceae</taxon>
        <taxon>Alterisphingorhabdus (ex Yan et al. 2024)</taxon>
    </lineage>
</organism>
<dbReference type="EMBL" id="CP136594">
    <property type="protein sequence ID" value="WOE74426.1"/>
    <property type="molecule type" value="Genomic_DNA"/>
</dbReference>
<dbReference type="PANTHER" id="PTHR30595">
    <property type="entry name" value="GLPR-RELATED TRANSCRIPTIONAL REPRESSOR"/>
    <property type="match status" value="1"/>
</dbReference>